<accession>A0A261F464</accession>
<sequence length="32" mass="3687">MRVGLEPGQNSDHIISKESMREYYTAHPVLID</sequence>
<evidence type="ECO:0000313" key="2">
    <source>
        <dbReference type="Proteomes" id="UP000243657"/>
    </source>
</evidence>
<dbReference type="AlphaFoldDB" id="A0A261F464"/>
<dbReference type="Proteomes" id="UP000243657">
    <property type="component" value="Unassembled WGS sequence"/>
</dbReference>
<gene>
    <name evidence="1" type="ORF">ALMA_1130</name>
</gene>
<evidence type="ECO:0000313" key="1">
    <source>
        <dbReference type="EMBL" id="OZG53888.1"/>
    </source>
</evidence>
<reference evidence="1 2" key="1">
    <citation type="journal article" date="2017" name="BMC Genomics">
        <title>Comparative genomic and phylogenomic analyses of the Bifidobacteriaceae family.</title>
        <authorList>
            <person name="Lugli G.A."/>
            <person name="Milani C."/>
            <person name="Turroni F."/>
            <person name="Duranti S."/>
            <person name="Mancabelli L."/>
            <person name="Mangifesta M."/>
            <person name="Ferrario C."/>
            <person name="Modesto M."/>
            <person name="Mattarelli P."/>
            <person name="Jiri K."/>
            <person name="van Sinderen D."/>
            <person name="Ventura M."/>
        </authorList>
    </citation>
    <scope>NUCLEOTIDE SEQUENCE [LARGE SCALE GENOMIC DNA]</scope>
    <source>
        <strain evidence="1 2">DSM 24762</strain>
    </source>
</reference>
<protein>
    <submittedName>
        <fullName evidence="1">Uncharacterized protein</fullName>
    </submittedName>
</protein>
<dbReference type="EMBL" id="MWWT01000007">
    <property type="protein sequence ID" value="OZG53888.1"/>
    <property type="molecule type" value="Genomic_DNA"/>
</dbReference>
<organism evidence="1 2">
    <name type="scientific">Alloscardovia macacae</name>
    <dbReference type="NCBI Taxonomy" id="1160091"/>
    <lineage>
        <taxon>Bacteria</taxon>
        <taxon>Bacillati</taxon>
        <taxon>Actinomycetota</taxon>
        <taxon>Actinomycetes</taxon>
        <taxon>Bifidobacteriales</taxon>
        <taxon>Bifidobacteriaceae</taxon>
        <taxon>Alloscardovia</taxon>
    </lineage>
</organism>
<proteinExistence type="predicted"/>
<keyword evidence="2" id="KW-1185">Reference proteome</keyword>
<name>A0A261F464_9BIFI</name>
<comment type="caution">
    <text evidence="1">The sequence shown here is derived from an EMBL/GenBank/DDBJ whole genome shotgun (WGS) entry which is preliminary data.</text>
</comment>